<name>A0A2N0BC17_9LEPT</name>
<proteinExistence type="predicted"/>
<reference evidence="1" key="1">
    <citation type="submission" date="2017-07" db="EMBL/GenBank/DDBJ databases">
        <title>Leptospira spp. isolated from tropical soils.</title>
        <authorList>
            <person name="Thibeaux R."/>
            <person name="Iraola G."/>
            <person name="Ferres I."/>
            <person name="Bierque E."/>
            <person name="Girault D."/>
            <person name="Soupe-Gilbert M.-E."/>
            <person name="Picardeau M."/>
            <person name="Goarant C."/>
        </authorList>
    </citation>
    <scope>NUCLEOTIDE SEQUENCE [LARGE SCALE GENOMIC DNA]</scope>
    <source>
        <strain evidence="1">ATI7-C-A5</strain>
    </source>
</reference>
<dbReference type="AlphaFoldDB" id="A0A2N0BC17"/>
<organism evidence="1">
    <name type="scientific">Leptospira ellisii</name>
    <dbReference type="NCBI Taxonomy" id="2023197"/>
    <lineage>
        <taxon>Bacteria</taxon>
        <taxon>Pseudomonadati</taxon>
        <taxon>Spirochaetota</taxon>
        <taxon>Spirochaetia</taxon>
        <taxon>Leptospirales</taxon>
        <taxon>Leptospiraceae</taxon>
        <taxon>Leptospira</taxon>
    </lineage>
</organism>
<dbReference type="EMBL" id="NPEF01000028">
    <property type="protein sequence ID" value="PJZ94112.1"/>
    <property type="molecule type" value="Genomic_DNA"/>
</dbReference>
<protein>
    <submittedName>
        <fullName evidence="1">Uncharacterized protein</fullName>
    </submittedName>
</protein>
<accession>A0A2N0BMD0</accession>
<gene>
    <name evidence="1" type="ORF">CH379_04400</name>
</gene>
<comment type="caution">
    <text evidence="1">The sequence shown here is derived from an EMBL/GenBank/DDBJ whole genome shotgun (WGS) entry which is preliminary data.</text>
</comment>
<evidence type="ECO:0000313" key="1">
    <source>
        <dbReference type="EMBL" id="PJZ94112.1"/>
    </source>
</evidence>
<sequence>MSPASFRELRNYYGPPAQPPNRAFYEKNEILLSPNESFRKTLTACWIPRSAISRAAVASENLDPEGMDSVDPILFRKSSFLVLGKGSEQVLREMNSRPDFLRPNSLLVFQHSGTYEFSVSYLQSEWVEFRPRQSSFCRSSSVSVNVE</sequence>
<accession>A0A2N0BC17</accession>
<dbReference type="OrthoDB" id="343204at2"/>